<gene>
    <name evidence="2" type="ORF">KGQ19_34155</name>
</gene>
<dbReference type="Proteomes" id="UP000730482">
    <property type="component" value="Unassembled WGS sequence"/>
</dbReference>
<comment type="caution">
    <text evidence="2">The sequence shown here is derived from an EMBL/GenBank/DDBJ whole genome shotgun (WGS) entry which is preliminary data.</text>
</comment>
<feature type="region of interest" description="Disordered" evidence="1">
    <location>
        <begin position="30"/>
        <end position="51"/>
    </location>
</feature>
<keyword evidence="3" id="KW-1185">Reference proteome</keyword>
<sequence>MNQLGGSAPTGRDRVGAVVRAVLRTVLRAPADPLRSRSFPRTGSNGPEVEL</sequence>
<organism evidence="2 3">
    <name type="scientific">Catenulispora pinistramenti</name>
    <dbReference type="NCBI Taxonomy" id="2705254"/>
    <lineage>
        <taxon>Bacteria</taxon>
        <taxon>Bacillati</taxon>
        <taxon>Actinomycetota</taxon>
        <taxon>Actinomycetes</taxon>
        <taxon>Catenulisporales</taxon>
        <taxon>Catenulisporaceae</taxon>
        <taxon>Catenulispora</taxon>
    </lineage>
</organism>
<proteinExistence type="predicted"/>
<evidence type="ECO:0000313" key="3">
    <source>
        <dbReference type="Proteomes" id="UP000730482"/>
    </source>
</evidence>
<evidence type="ECO:0000313" key="2">
    <source>
        <dbReference type="EMBL" id="MBS2551920.1"/>
    </source>
</evidence>
<evidence type="ECO:0000256" key="1">
    <source>
        <dbReference type="SAM" id="MobiDB-lite"/>
    </source>
</evidence>
<dbReference type="RefSeq" id="WP_212017017.1">
    <property type="nucleotide sequence ID" value="NZ_JAAFYZ010000162.1"/>
</dbReference>
<reference evidence="2 3" key="1">
    <citation type="submission" date="2020-02" db="EMBL/GenBank/DDBJ databases">
        <title>Acidophilic actinobacteria isolated from forest soil.</title>
        <authorList>
            <person name="Golinska P."/>
        </authorList>
    </citation>
    <scope>NUCLEOTIDE SEQUENCE [LARGE SCALE GENOMIC DNA]</scope>
    <source>
        <strain evidence="2 3">NL8</strain>
    </source>
</reference>
<protein>
    <submittedName>
        <fullName evidence="2">Uncharacterized protein</fullName>
    </submittedName>
</protein>
<name>A0ABS5L0Z6_9ACTN</name>
<accession>A0ABS5L0Z6</accession>
<dbReference type="EMBL" id="JAAFYZ010000162">
    <property type="protein sequence ID" value="MBS2551920.1"/>
    <property type="molecule type" value="Genomic_DNA"/>
</dbReference>